<gene>
    <name evidence="2" type="ORF">GWK47_004650</name>
</gene>
<feature type="region of interest" description="Disordered" evidence="1">
    <location>
        <begin position="81"/>
        <end position="102"/>
    </location>
</feature>
<dbReference type="Proteomes" id="UP000770661">
    <property type="component" value="Unassembled WGS sequence"/>
</dbReference>
<organism evidence="2 3">
    <name type="scientific">Chionoecetes opilio</name>
    <name type="common">Atlantic snow crab</name>
    <name type="synonym">Cancer opilio</name>
    <dbReference type="NCBI Taxonomy" id="41210"/>
    <lineage>
        <taxon>Eukaryota</taxon>
        <taxon>Metazoa</taxon>
        <taxon>Ecdysozoa</taxon>
        <taxon>Arthropoda</taxon>
        <taxon>Crustacea</taxon>
        <taxon>Multicrustacea</taxon>
        <taxon>Malacostraca</taxon>
        <taxon>Eumalacostraca</taxon>
        <taxon>Eucarida</taxon>
        <taxon>Decapoda</taxon>
        <taxon>Pleocyemata</taxon>
        <taxon>Brachyura</taxon>
        <taxon>Eubrachyura</taxon>
        <taxon>Majoidea</taxon>
        <taxon>Majidae</taxon>
        <taxon>Chionoecetes</taxon>
    </lineage>
</organism>
<keyword evidence="3" id="KW-1185">Reference proteome</keyword>
<evidence type="ECO:0000313" key="3">
    <source>
        <dbReference type="Proteomes" id="UP000770661"/>
    </source>
</evidence>
<proteinExistence type="predicted"/>
<evidence type="ECO:0000313" key="2">
    <source>
        <dbReference type="EMBL" id="KAG0725531.1"/>
    </source>
</evidence>
<dbReference type="EMBL" id="JACEEZ010005571">
    <property type="protein sequence ID" value="KAG0725531.1"/>
    <property type="molecule type" value="Genomic_DNA"/>
</dbReference>
<name>A0A8J4YKZ0_CHIOP</name>
<protein>
    <submittedName>
        <fullName evidence="2">Uncharacterized protein</fullName>
    </submittedName>
</protein>
<sequence>MNGLSCEYPLLIGIYCLRLALIFQKRKRQPMEDTIEVMVGLQNISYFSEDLIKPECPANTGEMSMNSPDISAISAAVWRPSHETTPLNPPNPSFSTHETPPTPSEIEAKAVLDGPSLQEEYDPLFIIPEVFIKVEDRSDFEPTVIPAVTLMVEESLKPEPDMGTTIKSEID</sequence>
<reference evidence="2" key="1">
    <citation type="submission" date="2020-07" db="EMBL/GenBank/DDBJ databases">
        <title>The High-quality genome of the commercially important snow crab, Chionoecetes opilio.</title>
        <authorList>
            <person name="Jeong J.-H."/>
            <person name="Ryu S."/>
        </authorList>
    </citation>
    <scope>NUCLEOTIDE SEQUENCE</scope>
    <source>
        <strain evidence="2">MADBK_172401_WGS</strain>
        <tissue evidence="2">Digestive gland</tissue>
    </source>
</reference>
<dbReference type="AlphaFoldDB" id="A0A8J4YKZ0"/>
<evidence type="ECO:0000256" key="1">
    <source>
        <dbReference type="SAM" id="MobiDB-lite"/>
    </source>
</evidence>
<accession>A0A8J4YKZ0</accession>
<comment type="caution">
    <text evidence="2">The sequence shown here is derived from an EMBL/GenBank/DDBJ whole genome shotgun (WGS) entry which is preliminary data.</text>
</comment>